<evidence type="ECO:0000313" key="2">
    <source>
        <dbReference type="Proteomes" id="UP000280834"/>
    </source>
</evidence>
<dbReference type="WBParaSite" id="BTMF_0001794201-mRNA-1">
    <property type="protein sequence ID" value="BTMF_0001794201-mRNA-1"/>
    <property type="gene ID" value="BTMF_0001794201"/>
</dbReference>
<reference evidence="1 2" key="2">
    <citation type="submission" date="2018-11" db="EMBL/GenBank/DDBJ databases">
        <authorList>
            <consortium name="Pathogen Informatics"/>
        </authorList>
    </citation>
    <scope>NUCLEOTIDE SEQUENCE [LARGE SCALE GENOMIC DNA]</scope>
</reference>
<protein>
    <submittedName>
        <fullName evidence="1 3">Uncharacterized protein</fullName>
    </submittedName>
</protein>
<dbReference type="EMBL" id="UZAG01023335">
    <property type="protein sequence ID" value="VDO56409.1"/>
    <property type="molecule type" value="Genomic_DNA"/>
</dbReference>
<dbReference type="Proteomes" id="UP000280834">
    <property type="component" value="Unassembled WGS sequence"/>
</dbReference>
<organism evidence="3">
    <name type="scientific">Brugia timori</name>
    <dbReference type="NCBI Taxonomy" id="42155"/>
    <lineage>
        <taxon>Eukaryota</taxon>
        <taxon>Metazoa</taxon>
        <taxon>Ecdysozoa</taxon>
        <taxon>Nematoda</taxon>
        <taxon>Chromadorea</taxon>
        <taxon>Rhabditida</taxon>
        <taxon>Spirurina</taxon>
        <taxon>Spiruromorpha</taxon>
        <taxon>Filarioidea</taxon>
        <taxon>Onchocercidae</taxon>
        <taxon>Brugia</taxon>
    </lineage>
</organism>
<evidence type="ECO:0000313" key="1">
    <source>
        <dbReference type="EMBL" id="VDO56409.1"/>
    </source>
</evidence>
<proteinExistence type="predicted"/>
<name>A0A0R3RD19_9BILA</name>
<evidence type="ECO:0000313" key="3">
    <source>
        <dbReference type="WBParaSite" id="BTMF_0001794201-mRNA-1"/>
    </source>
</evidence>
<gene>
    <name evidence="1" type="ORF">BTMF_LOCUS15907</name>
</gene>
<accession>A0A0R3RD19</accession>
<dbReference type="AlphaFoldDB" id="A0A0R3RD19"/>
<keyword evidence="2" id="KW-1185">Reference proteome</keyword>
<sequence length="37" mass="4176">MLILIIISINDNIGNTNNICNVIGSTSWLQYFYCVIV</sequence>
<reference evidence="3" key="1">
    <citation type="submission" date="2017-02" db="UniProtKB">
        <authorList>
            <consortium name="WormBaseParasite"/>
        </authorList>
    </citation>
    <scope>IDENTIFICATION</scope>
</reference>